<dbReference type="InterPro" id="IPR050208">
    <property type="entry name" value="MHC_class-I_related"/>
</dbReference>
<dbReference type="InterPro" id="IPR007110">
    <property type="entry name" value="Ig-like_dom"/>
</dbReference>
<dbReference type="InterPro" id="IPR003006">
    <property type="entry name" value="Ig/MHC_CS"/>
</dbReference>
<reference evidence="5" key="1">
    <citation type="journal article" date="2021" name="Cell">
        <title>Tracing the genetic footprints of vertebrate landing in non-teleost ray-finned fishes.</title>
        <authorList>
            <person name="Bi X."/>
            <person name="Wang K."/>
            <person name="Yang L."/>
            <person name="Pan H."/>
            <person name="Jiang H."/>
            <person name="Wei Q."/>
            <person name="Fang M."/>
            <person name="Yu H."/>
            <person name="Zhu C."/>
            <person name="Cai Y."/>
            <person name="He Y."/>
            <person name="Gan X."/>
            <person name="Zeng H."/>
            <person name="Yu D."/>
            <person name="Zhu Y."/>
            <person name="Jiang H."/>
            <person name="Qiu Q."/>
            <person name="Yang H."/>
            <person name="Zhang Y.E."/>
            <person name="Wang W."/>
            <person name="Zhu M."/>
            <person name="He S."/>
            <person name="Zhang G."/>
        </authorList>
    </citation>
    <scope>NUCLEOTIDE SEQUENCE</scope>
    <source>
        <strain evidence="5">Allg_001</strain>
    </source>
</reference>
<dbReference type="GO" id="GO:0006955">
    <property type="term" value="P:immune response"/>
    <property type="evidence" value="ECO:0007669"/>
    <property type="project" value="TreeGrafter"/>
</dbReference>
<dbReference type="InterPro" id="IPR001039">
    <property type="entry name" value="MHC_I_a_a1/a2"/>
</dbReference>
<dbReference type="Gene3D" id="3.30.500.10">
    <property type="entry name" value="MHC class I-like antigen recognition-like"/>
    <property type="match status" value="1"/>
</dbReference>
<dbReference type="PROSITE" id="PS50835">
    <property type="entry name" value="IG_LIKE"/>
    <property type="match status" value="1"/>
</dbReference>
<feature type="domain" description="Ig-like" evidence="4">
    <location>
        <begin position="170"/>
        <end position="260"/>
    </location>
</feature>
<dbReference type="InterPro" id="IPR036179">
    <property type="entry name" value="Ig-like_dom_sf"/>
</dbReference>
<dbReference type="FunFam" id="3.30.500.10:FF:000001">
    <property type="entry name" value="H-2 class I histocompatibility antigen, alpha chain"/>
    <property type="match status" value="1"/>
</dbReference>
<comment type="similarity">
    <text evidence="3">Belongs to the MHC class I family.</text>
</comment>
<dbReference type="Proteomes" id="UP000736164">
    <property type="component" value="Unassembled WGS sequence"/>
</dbReference>
<evidence type="ECO:0000256" key="3">
    <source>
        <dbReference type="RuleBase" id="RU004439"/>
    </source>
</evidence>
<evidence type="ECO:0000256" key="2">
    <source>
        <dbReference type="ARBA" id="ARBA00023319"/>
    </source>
</evidence>
<name>A0A8J7P105_ATRSP</name>
<dbReference type="Pfam" id="PF07654">
    <property type="entry name" value="C1-set"/>
    <property type="match status" value="1"/>
</dbReference>
<evidence type="ECO:0000313" key="6">
    <source>
        <dbReference type="Proteomes" id="UP000736164"/>
    </source>
</evidence>
<feature type="non-terminal residue" evidence="5">
    <location>
        <position position="274"/>
    </location>
</feature>
<dbReference type="PANTHER" id="PTHR16675:SF235">
    <property type="entry name" value="SHKT DOMAIN-CONTAINING PROTEIN"/>
    <property type="match status" value="1"/>
</dbReference>
<keyword evidence="1" id="KW-0325">Glycoprotein</keyword>
<keyword evidence="6" id="KW-1185">Reference proteome</keyword>
<dbReference type="PROSITE" id="PS00290">
    <property type="entry name" value="IG_MHC"/>
    <property type="match status" value="1"/>
</dbReference>
<dbReference type="InterPro" id="IPR003597">
    <property type="entry name" value="Ig_C1-set"/>
</dbReference>
<evidence type="ECO:0000256" key="1">
    <source>
        <dbReference type="ARBA" id="ARBA00023180"/>
    </source>
</evidence>
<proteinExistence type="inferred from homology"/>
<dbReference type="EMBL" id="JAAWVO010065111">
    <property type="protein sequence ID" value="MBN3323412.1"/>
    <property type="molecule type" value="Genomic_DNA"/>
</dbReference>
<keyword evidence="2" id="KW-0393">Immunoglobulin domain</keyword>
<dbReference type="PRINTS" id="PR01638">
    <property type="entry name" value="MHCCLASSI"/>
</dbReference>
<dbReference type="PANTHER" id="PTHR16675">
    <property type="entry name" value="MHC CLASS I-RELATED"/>
    <property type="match status" value="1"/>
</dbReference>
<dbReference type="InterPro" id="IPR013783">
    <property type="entry name" value="Ig-like_fold"/>
</dbReference>
<comment type="caution">
    <text evidence="5">The sequence shown here is derived from an EMBL/GenBank/DDBJ whole genome shotgun (WGS) entry which is preliminary data.</text>
</comment>
<dbReference type="SMART" id="SM00407">
    <property type="entry name" value="IGc1"/>
    <property type="match status" value="1"/>
</dbReference>
<gene>
    <name evidence="5" type="primary">Mr1_3</name>
    <name evidence="5" type="ORF">GTO95_0008157</name>
</gene>
<evidence type="ECO:0000313" key="5">
    <source>
        <dbReference type="EMBL" id="MBN3323412.1"/>
    </source>
</evidence>
<dbReference type="SUPFAM" id="SSF48726">
    <property type="entry name" value="Immunoglobulin"/>
    <property type="match status" value="1"/>
</dbReference>
<feature type="non-terminal residue" evidence="5">
    <location>
        <position position="1"/>
    </location>
</feature>
<accession>A0A8J7P105</accession>
<organism evidence="5 6">
    <name type="scientific">Atractosteus spatula</name>
    <name type="common">Alligator gar</name>
    <name type="synonym">Lepisosteus spatula</name>
    <dbReference type="NCBI Taxonomy" id="7917"/>
    <lineage>
        <taxon>Eukaryota</taxon>
        <taxon>Metazoa</taxon>
        <taxon>Chordata</taxon>
        <taxon>Craniata</taxon>
        <taxon>Vertebrata</taxon>
        <taxon>Euteleostomi</taxon>
        <taxon>Actinopterygii</taxon>
        <taxon>Neopterygii</taxon>
        <taxon>Holostei</taxon>
        <taxon>Semionotiformes</taxon>
        <taxon>Lepisosteidae</taxon>
        <taxon>Atractosteus</taxon>
    </lineage>
</organism>
<dbReference type="AlphaFoldDB" id="A0A8J7P105"/>
<dbReference type="InterPro" id="IPR037055">
    <property type="entry name" value="MHC_I-like_Ag-recog_sf"/>
</dbReference>
<dbReference type="InterPro" id="IPR011161">
    <property type="entry name" value="MHC_I-like_Ag-recog"/>
</dbReference>
<dbReference type="GO" id="GO:0009897">
    <property type="term" value="C:external side of plasma membrane"/>
    <property type="evidence" value="ECO:0007669"/>
    <property type="project" value="TreeGrafter"/>
</dbReference>
<dbReference type="Pfam" id="PF00129">
    <property type="entry name" value="MHC_I"/>
    <property type="match status" value="1"/>
</dbReference>
<dbReference type="SUPFAM" id="SSF54452">
    <property type="entry name" value="MHC antigen-recognition domain"/>
    <property type="match status" value="1"/>
</dbReference>
<dbReference type="Gene3D" id="2.60.40.10">
    <property type="entry name" value="Immunoglobulins"/>
    <property type="match status" value="1"/>
</dbReference>
<evidence type="ECO:0000259" key="4">
    <source>
        <dbReference type="PROSITE" id="PS50835"/>
    </source>
</evidence>
<dbReference type="InterPro" id="IPR011162">
    <property type="entry name" value="MHC_I/II-like_Ag-recog"/>
</dbReference>
<protein>
    <submittedName>
        <fullName evidence="5">HMR1 protein</fullName>
    </submittedName>
</protein>
<sequence length="274" mass="31640">MDQAGNFEFVTVGMVNDIILQYYDSNQKKLVPRTDWMKNAVSPHLWEGYTRRFVMKQEQIYTNLRAAIQRFNHTEGIHTYQRMARCEMDADGTRRGFSSEAYDGNDFISFDLKTQSWNAAVPQANIIKERNELNSGHRDYLMNYYQFECFDLLKTFLKYGKEALERKEAPQVSLHMKKGVSPSEAEVTCIVTGFYPQEITVNWVRDGNVTVEEKFLAGEVLPNGDGTYQVRSVLAVNLEDPESHTYSCQVTHLSMTETLVVKWGKKLISRIKTN</sequence>
<dbReference type="GO" id="GO:0005615">
    <property type="term" value="C:extracellular space"/>
    <property type="evidence" value="ECO:0007669"/>
    <property type="project" value="TreeGrafter"/>
</dbReference>